<feature type="transmembrane region" description="Helical" evidence="3">
    <location>
        <begin position="356"/>
        <end position="375"/>
    </location>
</feature>
<feature type="domain" description="Cyclic nucleotide-binding" evidence="4">
    <location>
        <begin position="542"/>
        <end position="660"/>
    </location>
</feature>
<keyword evidence="6" id="KW-1185">Reference proteome</keyword>
<evidence type="ECO:0000256" key="3">
    <source>
        <dbReference type="SAM" id="Phobius"/>
    </source>
</evidence>
<evidence type="ECO:0000313" key="5">
    <source>
        <dbReference type="EMBL" id="KRX09050.1"/>
    </source>
</evidence>
<dbReference type="GO" id="GO:0035725">
    <property type="term" value="P:sodium ion transmembrane transport"/>
    <property type="evidence" value="ECO:0007669"/>
    <property type="project" value="TreeGrafter"/>
</dbReference>
<keyword evidence="1" id="KW-0175">Coiled coil</keyword>
<dbReference type="AlphaFoldDB" id="A0A0V0R3T5"/>
<dbReference type="GO" id="GO:0005249">
    <property type="term" value="F:voltage-gated potassium channel activity"/>
    <property type="evidence" value="ECO:0007669"/>
    <property type="project" value="TreeGrafter"/>
</dbReference>
<proteinExistence type="predicted"/>
<keyword evidence="3" id="KW-0812">Transmembrane</keyword>
<comment type="caution">
    <text evidence="5">The sequence shown here is derived from an EMBL/GenBank/DDBJ whole genome shotgun (WGS) entry which is preliminary data.</text>
</comment>
<dbReference type="Proteomes" id="UP000054937">
    <property type="component" value="Unassembled WGS sequence"/>
</dbReference>
<feature type="transmembrane region" description="Helical" evidence="3">
    <location>
        <begin position="254"/>
        <end position="278"/>
    </location>
</feature>
<dbReference type="Gene3D" id="1.10.287.70">
    <property type="match status" value="1"/>
</dbReference>
<dbReference type="PROSITE" id="PS50042">
    <property type="entry name" value="CNMP_BINDING_3"/>
    <property type="match status" value="1"/>
</dbReference>
<gene>
    <name evidence="5" type="ORF">PPERSA_01937</name>
</gene>
<dbReference type="InterPro" id="IPR000595">
    <property type="entry name" value="cNMP-bd_dom"/>
</dbReference>
<evidence type="ECO:0000256" key="1">
    <source>
        <dbReference type="SAM" id="Coils"/>
    </source>
</evidence>
<organism evidence="5 6">
    <name type="scientific">Pseudocohnilembus persalinus</name>
    <name type="common">Ciliate</name>
    <dbReference type="NCBI Taxonomy" id="266149"/>
    <lineage>
        <taxon>Eukaryota</taxon>
        <taxon>Sar</taxon>
        <taxon>Alveolata</taxon>
        <taxon>Ciliophora</taxon>
        <taxon>Intramacronucleata</taxon>
        <taxon>Oligohymenophorea</taxon>
        <taxon>Scuticociliatia</taxon>
        <taxon>Philasterida</taxon>
        <taxon>Pseudocohnilembidae</taxon>
        <taxon>Pseudocohnilembus</taxon>
    </lineage>
</organism>
<keyword evidence="3" id="KW-1133">Transmembrane helix</keyword>
<dbReference type="GO" id="GO:0098855">
    <property type="term" value="C:HCN channel complex"/>
    <property type="evidence" value="ECO:0007669"/>
    <property type="project" value="TreeGrafter"/>
</dbReference>
<reference evidence="5 6" key="1">
    <citation type="journal article" date="2015" name="Sci. Rep.">
        <title>Genome of the facultative scuticociliatosis pathogen Pseudocohnilembus persalinus provides insight into its virulence through horizontal gene transfer.</title>
        <authorList>
            <person name="Xiong J."/>
            <person name="Wang G."/>
            <person name="Cheng J."/>
            <person name="Tian M."/>
            <person name="Pan X."/>
            <person name="Warren A."/>
            <person name="Jiang C."/>
            <person name="Yuan D."/>
            <person name="Miao W."/>
        </authorList>
    </citation>
    <scope>NUCLEOTIDE SEQUENCE [LARGE SCALE GENOMIC DNA]</scope>
    <source>
        <strain evidence="5">36N120E</strain>
    </source>
</reference>
<feature type="region of interest" description="Disordered" evidence="2">
    <location>
        <begin position="19"/>
        <end position="42"/>
    </location>
</feature>
<dbReference type="SUPFAM" id="SSF51206">
    <property type="entry name" value="cAMP-binding domain-like"/>
    <property type="match status" value="1"/>
</dbReference>
<dbReference type="InterPro" id="IPR014710">
    <property type="entry name" value="RmlC-like_jellyroll"/>
</dbReference>
<feature type="coiled-coil region" evidence="1">
    <location>
        <begin position="49"/>
        <end position="80"/>
    </location>
</feature>
<dbReference type="EMBL" id="LDAU01000055">
    <property type="protein sequence ID" value="KRX09050.1"/>
    <property type="molecule type" value="Genomic_DNA"/>
</dbReference>
<dbReference type="InterPro" id="IPR051413">
    <property type="entry name" value="K/Na_HCN_channel"/>
</dbReference>
<feature type="transmembrane region" description="Helical" evidence="3">
    <location>
        <begin position="395"/>
        <end position="414"/>
    </location>
</feature>
<protein>
    <submittedName>
        <fullName evidence="5">Cyclic nucleotide-binding protein</fullName>
    </submittedName>
</protein>
<dbReference type="CDD" id="cd00038">
    <property type="entry name" value="CAP_ED"/>
    <property type="match status" value="1"/>
</dbReference>
<dbReference type="OrthoDB" id="295056at2759"/>
<dbReference type="InParanoid" id="A0A0V0R3T5"/>
<dbReference type="PANTHER" id="PTHR45689:SF5">
    <property type="entry name" value="I[[H]] CHANNEL, ISOFORM E"/>
    <property type="match status" value="1"/>
</dbReference>
<feature type="transmembrane region" description="Helical" evidence="3">
    <location>
        <begin position="421"/>
        <end position="446"/>
    </location>
</feature>
<dbReference type="SUPFAM" id="SSF81324">
    <property type="entry name" value="Voltage-gated potassium channels"/>
    <property type="match status" value="1"/>
</dbReference>
<sequence length="797" mass="94342">MNLNESDKDKQQNQEIRQKLSIIDENEQKSLTSANHTRRNSVHQEKLSLLNHRQQNGEIQTNYKNLNRQKQNQINNHNQQFELPKIQSGLSNEIKSDIILDLCLSHKQSSIKQIDKNIDAINKNIQQIDQDNKYQNSENTILKNIKNNQQIQQKITSEIESDNFESSEELNEAKKYVEQLMSSAFSQSLQKSSQILQQQNLFQEKNILTYNDKSHFITSPIKVKKGQFYTFLVQKLNIFPVIFPSQKKKIILDIWLGLLIVIRMFFQSVKVGFCWFNIRECVEVFNNYVLGVMLLSSMLEMALNFNSGYYKKGVLITDKRKIIKNYVKGALFPDILAQIPLVYNLFIDSHSHQNKLLIVAVLFHFQALIGKQYFGYTDTWIDLQYKLDQNDWKDFYFFSFYWSVSTMATILLFMPDNRAELLFSILSIFALCGVFGYALNTIGMILQEINKNNYKQKKERALINKFIDRKNITRDLKLKIQNYVDYLHEQQKNSIQEEMNCAMQILPKDIKQDMLNQIYKTTIKEFSIISSLFSIPVQNQCMNIIEEVFYTPGEYVYKENESTEPYLYLLQSGSLQLSYKLKVQQQDDQLESQPSIFQSLNTQIERVNQFSRPIMIQKLKGKQQFGEIEFFTAQRKLCNVLCLEACQVYRISRTNFVKILKTQNMDFEIFYMIKDLLQQKIYANYLQPQNFQLTKCYLCKSSDHHFHICPNFTYTPNKKKLIKEYQSIISQQRKTDYKRNQRNQKFQSLANLELVQMDQEDIVQEDNIAEYIEDYYQILGQYRPIYYDNISLNERVD</sequence>
<accession>A0A0V0R3T5</accession>
<keyword evidence="3" id="KW-0472">Membrane</keyword>
<dbReference type="Gene3D" id="2.60.120.10">
    <property type="entry name" value="Jelly Rolls"/>
    <property type="match status" value="1"/>
</dbReference>
<feature type="transmembrane region" description="Helical" evidence="3">
    <location>
        <begin position="284"/>
        <end position="303"/>
    </location>
</feature>
<evidence type="ECO:0000259" key="4">
    <source>
        <dbReference type="PROSITE" id="PS50042"/>
    </source>
</evidence>
<evidence type="ECO:0000256" key="2">
    <source>
        <dbReference type="SAM" id="MobiDB-lite"/>
    </source>
</evidence>
<dbReference type="GO" id="GO:0003254">
    <property type="term" value="P:regulation of membrane depolarization"/>
    <property type="evidence" value="ECO:0007669"/>
    <property type="project" value="TreeGrafter"/>
</dbReference>
<dbReference type="PANTHER" id="PTHR45689">
    <property type="entry name" value="I[[H]] CHANNEL, ISOFORM E"/>
    <property type="match status" value="1"/>
</dbReference>
<dbReference type="OMA" id="HESINCP"/>
<name>A0A0V0R3T5_PSEPJ</name>
<dbReference type="InterPro" id="IPR018490">
    <property type="entry name" value="cNMP-bd_dom_sf"/>
</dbReference>
<evidence type="ECO:0000313" key="6">
    <source>
        <dbReference type="Proteomes" id="UP000054937"/>
    </source>
</evidence>